<dbReference type="SUPFAM" id="SSF46458">
    <property type="entry name" value="Globin-like"/>
    <property type="match status" value="1"/>
</dbReference>
<organism evidence="7 8">
    <name type="scientific">Castilleja foliolosa</name>
    <dbReference type="NCBI Taxonomy" id="1961234"/>
    <lineage>
        <taxon>Eukaryota</taxon>
        <taxon>Viridiplantae</taxon>
        <taxon>Streptophyta</taxon>
        <taxon>Embryophyta</taxon>
        <taxon>Tracheophyta</taxon>
        <taxon>Spermatophyta</taxon>
        <taxon>Magnoliopsida</taxon>
        <taxon>eudicotyledons</taxon>
        <taxon>Gunneridae</taxon>
        <taxon>Pentapetalae</taxon>
        <taxon>asterids</taxon>
        <taxon>lamiids</taxon>
        <taxon>Lamiales</taxon>
        <taxon>Orobanchaceae</taxon>
        <taxon>Pedicularideae</taxon>
        <taxon>Castillejinae</taxon>
        <taxon>Castilleja</taxon>
    </lineage>
</organism>
<evidence type="ECO:0000256" key="3">
    <source>
        <dbReference type="ARBA" id="ARBA00022621"/>
    </source>
</evidence>
<dbReference type="PANTHER" id="PTHR47366">
    <property type="entry name" value="TWO-ON-TWO HEMOGLOBIN-3"/>
    <property type="match status" value="1"/>
</dbReference>
<keyword evidence="8" id="KW-1185">Reference proteome</keyword>
<dbReference type="InterPro" id="IPR012292">
    <property type="entry name" value="Globin/Proto"/>
</dbReference>
<reference evidence="8" key="1">
    <citation type="journal article" date="2024" name="IScience">
        <title>Strigolactones Initiate the Formation of Haustorium-like Structures in Castilleja.</title>
        <authorList>
            <person name="Buerger M."/>
            <person name="Peterson D."/>
            <person name="Chory J."/>
        </authorList>
    </citation>
    <scope>NUCLEOTIDE SEQUENCE [LARGE SCALE GENOMIC DNA]</scope>
</reference>
<name>A0ABD3CKH7_9LAMI</name>
<evidence type="ECO:0000256" key="5">
    <source>
        <dbReference type="ARBA" id="ARBA00023004"/>
    </source>
</evidence>
<evidence type="ECO:0000313" key="8">
    <source>
        <dbReference type="Proteomes" id="UP001632038"/>
    </source>
</evidence>
<proteinExistence type="inferred from homology"/>
<comment type="similarity">
    <text evidence="6">Belongs to the truncated hemoglobin family. Group II subfamily.</text>
</comment>
<evidence type="ECO:0000256" key="6">
    <source>
        <dbReference type="ARBA" id="ARBA00034496"/>
    </source>
</evidence>
<dbReference type="Pfam" id="PF01152">
    <property type="entry name" value="Bac_globin"/>
    <property type="match status" value="1"/>
</dbReference>
<evidence type="ECO:0000256" key="2">
    <source>
        <dbReference type="ARBA" id="ARBA00022617"/>
    </source>
</evidence>
<dbReference type="Gene3D" id="1.10.490.10">
    <property type="entry name" value="Globins"/>
    <property type="match status" value="1"/>
</dbReference>
<accession>A0ABD3CKH7</accession>
<keyword evidence="1" id="KW-0813">Transport</keyword>
<evidence type="ECO:0000256" key="1">
    <source>
        <dbReference type="ARBA" id="ARBA00022448"/>
    </source>
</evidence>
<dbReference type="GO" id="GO:0046872">
    <property type="term" value="F:metal ion binding"/>
    <property type="evidence" value="ECO:0007669"/>
    <property type="project" value="UniProtKB-KW"/>
</dbReference>
<dbReference type="InterPro" id="IPR011009">
    <property type="entry name" value="Kinase-like_dom_sf"/>
</dbReference>
<keyword evidence="4" id="KW-0479">Metal-binding</keyword>
<dbReference type="EMBL" id="JAVIJP010000032">
    <property type="protein sequence ID" value="KAL3630059.1"/>
    <property type="molecule type" value="Genomic_DNA"/>
</dbReference>
<gene>
    <name evidence="7" type="primary">GLB3_4</name>
    <name evidence="7" type="ORF">CASFOL_023043</name>
</gene>
<dbReference type="GO" id="GO:0005344">
    <property type="term" value="F:oxygen carrier activity"/>
    <property type="evidence" value="ECO:0007669"/>
    <property type="project" value="UniProtKB-KW"/>
</dbReference>
<sequence>METENVNSESKMEDYEVIEQIGRGAFGAAFLLLHKTENKKGALKIGDDVVSDLDDDRTGWLRTIAPDLVPGERFPACALVDADTCSDEVYAQVSLIQDQQIFVIRAPTRFDEVVRQVIGAVAYLYGQRSKMEKRVYEDEEEWFRSIFANYKKEDAIQNKYEFFIQRMGGPSLFSQRRGHPSLIARHRPFSVTRPAAERWLYHMQQALDTTPDIDLDSN</sequence>
<dbReference type="SUPFAM" id="SSF56112">
    <property type="entry name" value="Protein kinase-like (PK-like)"/>
    <property type="match status" value="1"/>
</dbReference>
<dbReference type="Proteomes" id="UP001632038">
    <property type="component" value="Unassembled WGS sequence"/>
</dbReference>
<keyword evidence="2" id="KW-0349">Heme</keyword>
<evidence type="ECO:0000256" key="4">
    <source>
        <dbReference type="ARBA" id="ARBA00022723"/>
    </source>
</evidence>
<dbReference type="InterPro" id="IPR009050">
    <property type="entry name" value="Globin-like_sf"/>
</dbReference>
<comment type="caution">
    <text evidence="7">The sequence shown here is derived from an EMBL/GenBank/DDBJ whole genome shotgun (WGS) entry which is preliminary data.</text>
</comment>
<dbReference type="InterPro" id="IPR001486">
    <property type="entry name" value="Hemoglobin_trunc"/>
</dbReference>
<keyword evidence="5" id="KW-0408">Iron</keyword>
<keyword evidence="3" id="KW-0561">Oxygen transport</keyword>
<dbReference type="AlphaFoldDB" id="A0ABD3CKH7"/>
<dbReference type="InterPro" id="IPR044203">
    <property type="entry name" value="GlbO/GLB3-like"/>
</dbReference>
<evidence type="ECO:0000313" key="7">
    <source>
        <dbReference type="EMBL" id="KAL3630059.1"/>
    </source>
</evidence>
<dbReference type="Gene3D" id="3.30.200.20">
    <property type="entry name" value="Phosphorylase Kinase, domain 1"/>
    <property type="match status" value="1"/>
</dbReference>
<dbReference type="PANTHER" id="PTHR47366:SF1">
    <property type="entry name" value="TWO-ON-TWO HEMOGLOBIN-3"/>
    <property type="match status" value="1"/>
</dbReference>
<protein>
    <submittedName>
        <fullName evidence="7">Two-on-two hemoglobin-3</fullName>
    </submittedName>
</protein>